<keyword evidence="4" id="KW-0804">Transcription</keyword>
<dbReference type="InterPro" id="IPR036390">
    <property type="entry name" value="WH_DNA-bd_sf"/>
</dbReference>
<protein>
    <submittedName>
        <fullName evidence="5">BlaI/MecI/CopY family transcriptional regulator</fullName>
    </submittedName>
</protein>
<gene>
    <name evidence="5" type="ORF">H8706_10675</name>
</gene>
<dbReference type="AlphaFoldDB" id="A0A926FAI0"/>
<dbReference type="EMBL" id="JACRTE010000021">
    <property type="protein sequence ID" value="MBC8597323.1"/>
    <property type="molecule type" value="Genomic_DNA"/>
</dbReference>
<comment type="caution">
    <text evidence="5">The sequence shown here is derived from an EMBL/GenBank/DDBJ whole genome shotgun (WGS) entry which is preliminary data.</text>
</comment>
<dbReference type="SUPFAM" id="SSF46785">
    <property type="entry name" value="Winged helix' DNA-binding domain"/>
    <property type="match status" value="1"/>
</dbReference>
<dbReference type="Proteomes" id="UP000647416">
    <property type="component" value="Unassembled WGS sequence"/>
</dbReference>
<evidence type="ECO:0000256" key="4">
    <source>
        <dbReference type="ARBA" id="ARBA00023163"/>
    </source>
</evidence>
<dbReference type="Gene3D" id="1.10.10.10">
    <property type="entry name" value="Winged helix-like DNA-binding domain superfamily/Winged helix DNA-binding domain"/>
    <property type="match status" value="1"/>
</dbReference>
<keyword evidence="3" id="KW-0238">DNA-binding</keyword>
<keyword evidence="2" id="KW-0805">Transcription regulation</keyword>
<keyword evidence="6" id="KW-1185">Reference proteome</keyword>
<evidence type="ECO:0000256" key="1">
    <source>
        <dbReference type="ARBA" id="ARBA00011046"/>
    </source>
</evidence>
<reference evidence="5" key="1">
    <citation type="submission" date="2020-08" db="EMBL/GenBank/DDBJ databases">
        <title>Genome public.</title>
        <authorList>
            <person name="Liu C."/>
            <person name="Sun Q."/>
        </authorList>
    </citation>
    <scope>NUCLEOTIDE SEQUENCE</scope>
    <source>
        <strain evidence="5">NSJ-50</strain>
    </source>
</reference>
<dbReference type="InterPro" id="IPR036388">
    <property type="entry name" value="WH-like_DNA-bd_sf"/>
</dbReference>
<dbReference type="PIRSF" id="PIRSF019455">
    <property type="entry name" value="CopR_AtkY"/>
    <property type="match status" value="1"/>
</dbReference>
<proteinExistence type="inferred from homology"/>
<evidence type="ECO:0000313" key="5">
    <source>
        <dbReference type="EMBL" id="MBC8597323.1"/>
    </source>
</evidence>
<sequence length="119" mass="13727">MKISETEMEIMKIIWDKNGKVTTSELADKMPDKKLTTISTLAGRLIDKGCLKSEKIGRSHVHEYEAIISEQEYQAMQTKEFVKSIYRGSAKSLISALFRDEAFTKADIDEFKRFIEEQE</sequence>
<comment type="similarity">
    <text evidence="1">Belongs to the BlaI transcriptional regulatory family.</text>
</comment>
<dbReference type="GO" id="GO:0003677">
    <property type="term" value="F:DNA binding"/>
    <property type="evidence" value="ECO:0007669"/>
    <property type="project" value="UniProtKB-KW"/>
</dbReference>
<evidence type="ECO:0000313" key="6">
    <source>
        <dbReference type="Proteomes" id="UP000647416"/>
    </source>
</evidence>
<dbReference type="InterPro" id="IPR005650">
    <property type="entry name" value="BlaI_family"/>
</dbReference>
<evidence type="ECO:0000256" key="3">
    <source>
        <dbReference type="ARBA" id="ARBA00023125"/>
    </source>
</evidence>
<dbReference type="GO" id="GO:0045892">
    <property type="term" value="P:negative regulation of DNA-templated transcription"/>
    <property type="evidence" value="ECO:0007669"/>
    <property type="project" value="InterPro"/>
</dbReference>
<name>A0A926FAI0_9FIRM</name>
<accession>A0A926FAI0</accession>
<evidence type="ECO:0000256" key="2">
    <source>
        <dbReference type="ARBA" id="ARBA00023015"/>
    </source>
</evidence>
<organism evidence="5 6">
    <name type="scientific">Qingrenia yutianensis</name>
    <dbReference type="NCBI Taxonomy" id="2763676"/>
    <lineage>
        <taxon>Bacteria</taxon>
        <taxon>Bacillati</taxon>
        <taxon>Bacillota</taxon>
        <taxon>Clostridia</taxon>
        <taxon>Eubacteriales</taxon>
        <taxon>Oscillospiraceae</taxon>
        <taxon>Qingrenia</taxon>
    </lineage>
</organism>
<dbReference type="RefSeq" id="WP_262432632.1">
    <property type="nucleotide sequence ID" value="NZ_JACRTE010000021.1"/>
</dbReference>
<dbReference type="Gene3D" id="1.10.4040.10">
    <property type="entry name" value="Penicillinase repressor domain"/>
    <property type="match status" value="1"/>
</dbReference>
<dbReference type="Pfam" id="PF03965">
    <property type="entry name" value="Penicillinase_R"/>
    <property type="match status" value="1"/>
</dbReference>